<dbReference type="Proteomes" id="UP001042704">
    <property type="component" value="Chromosome"/>
</dbReference>
<reference evidence="1" key="1">
    <citation type="journal article" date="2001" name="Int. J. Syst. Evol. Microbiol.">
        <title>Methanofollis aquaemaris sp. nov., a methanogen isolated from an aquaculture fish pond.</title>
        <authorList>
            <person name="Lai M.C."/>
            <person name="Chen S.C."/>
        </authorList>
    </citation>
    <scope>NUCLEOTIDE SEQUENCE</scope>
    <source>
        <strain evidence="1">N2F9704</strain>
    </source>
</reference>
<evidence type="ECO:0008006" key="3">
    <source>
        <dbReference type="Google" id="ProtNLM"/>
    </source>
</evidence>
<dbReference type="EMBL" id="CP036172">
    <property type="protein sequence ID" value="QSZ68051.1"/>
    <property type="molecule type" value="Genomic_DNA"/>
</dbReference>
<name>A0A8A3S8N4_9EURY</name>
<gene>
    <name evidence="1" type="ORF">RJ40_11375</name>
</gene>
<protein>
    <recommendedName>
        <fullName evidence="3">Lipoprotein</fullName>
    </recommendedName>
</protein>
<proteinExistence type="predicted"/>
<reference evidence="1" key="2">
    <citation type="submission" date="2019-02" db="EMBL/GenBank/DDBJ databases">
        <authorList>
            <person name="Chen S.-C."/>
            <person name="Chien H.-H."/>
            <person name="Lai M.-C."/>
        </authorList>
    </citation>
    <scope>NUCLEOTIDE SEQUENCE</scope>
    <source>
        <strain evidence="1">N2F9704</strain>
    </source>
</reference>
<dbReference type="RefSeq" id="WP_265580982.1">
    <property type="nucleotide sequence ID" value="NZ_CP036172.1"/>
</dbReference>
<organism evidence="1 2">
    <name type="scientific">Methanofollis aquaemaris</name>
    <dbReference type="NCBI Taxonomy" id="126734"/>
    <lineage>
        <taxon>Archaea</taxon>
        <taxon>Methanobacteriati</taxon>
        <taxon>Methanobacteriota</taxon>
        <taxon>Stenosarchaea group</taxon>
        <taxon>Methanomicrobia</taxon>
        <taxon>Methanomicrobiales</taxon>
        <taxon>Methanomicrobiaceae</taxon>
        <taxon>Methanofollis</taxon>
    </lineage>
</organism>
<dbReference type="GeneID" id="76424977"/>
<evidence type="ECO:0000313" key="2">
    <source>
        <dbReference type="Proteomes" id="UP001042704"/>
    </source>
</evidence>
<sequence length="254" mass="27183">MQSSRLLYVCSALALALCLIAAGCTGLAGAPENEATVVLQPNAFGLPLGEIWTIILEKTGATNETAVLNSADLVIGADGELERMTIEFWDEKEGGANLVHVDLSFFPDRPGKISWSRAASETVPVSLHPLDVLGELEEVDFADLHLGKEGLWIMVSGSRGSIGYGGGDYDLALLENGTFTPLGEVHFAGDVQACPISILGRGGQGGNVTITETRDFLFWHDERTSTTYEEPDPERENIIAFVPESISMADEVVS</sequence>
<accession>A0A8A3S8N4</accession>
<dbReference type="KEGG" id="maqe:RJ40_11375"/>
<dbReference type="AlphaFoldDB" id="A0A8A3S8N4"/>
<evidence type="ECO:0000313" key="1">
    <source>
        <dbReference type="EMBL" id="QSZ68051.1"/>
    </source>
</evidence>
<keyword evidence="2" id="KW-1185">Reference proteome</keyword>
<dbReference type="PROSITE" id="PS51257">
    <property type="entry name" value="PROKAR_LIPOPROTEIN"/>
    <property type="match status" value="1"/>
</dbReference>